<evidence type="ECO:0000256" key="4">
    <source>
        <dbReference type="SAM" id="MobiDB-lite"/>
    </source>
</evidence>
<evidence type="ECO:0000313" key="7">
    <source>
        <dbReference type="Proteomes" id="UP000241736"/>
    </source>
</evidence>
<organism evidence="6 7">
    <name type="scientific">Arenimonas caeni</name>
    <dbReference type="NCBI Taxonomy" id="2058085"/>
    <lineage>
        <taxon>Bacteria</taxon>
        <taxon>Pseudomonadati</taxon>
        <taxon>Pseudomonadota</taxon>
        <taxon>Gammaproteobacteria</taxon>
        <taxon>Lysobacterales</taxon>
        <taxon>Lysobacteraceae</taxon>
        <taxon>Arenimonas</taxon>
    </lineage>
</organism>
<feature type="region of interest" description="Disordered" evidence="4">
    <location>
        <begin position="1"/>
        <end position="30"/>
    </location>
</feature>
<dbReference type="OrthoDB" id="5123492at2"/>
<name>A0A2P6MC21_9GAMM</name>
<feature type="compositionally biased region" description="Low complexity" evidence="4">
    <location>
        <begin position="1"/>
        <end position="14"/>
    </location>
</feature>
<reference evidence="6 7" key="1">
    <citation type="submission" date="2018-03" db="EMBL/GenBank/DDBJ databases">
        <title>Arenimonas caeni sp. nov., isolated from activated sludge.</title>
        <authorList>
            <person name="Liu H."/>
        </authorList>
    </citation>
    <scope>NUCLEOTIDE SEQUENCE [LARGE SCALE GENOMIC DNA]</scope>
    <source>
        <strain evidence="7">z29</strain>
    </source>
</reference>
<dbReference type="PANTHER" id="PTHR43179">
    <property type="entry name" value="RHAMNOSYLTRANSFERASE WBBL"/>
    <property type="match status" value="1"/>
</dbReference>
<dbReference type="Pfam" id="PF00535">
    <property type="entry name" value="Glycos_transf_2"/>
    <property type="match status" value="1"/>
</dbReference>
<sequence length="315" mass="33610">MNTASASAPSSPCAGATTRADMARAEPRPGVAGPLPTVVVTIHNALEALDACLASLERTLPPGTRVLLADDASTDQRINPMARGWCYRSALDARYVRRDLNMGYPANCNAAFAETGEADVVLLDSDTVVTPGWLQQLARCAGADARIATITPWSNNAETCSFPRPGEPNPAPEHPDVLAEAAAMSAPAWPELPAAAGFCMYVRRAALRQLGGFDAATFGVGGGEQDDFSLRAAAMGWRNVLCDTAYVVHHGGASFGPLELPAEGGNLERLLARWPLYHEQVARFLLDDPLRAHRARLQENLELLARSGPQRDLFG</sequence>
<comment type="similarity">
    <text evidence="1">Belongs to the glycosyltransferase 2 family.</text>
</comment>
<comment type="caution">
    <text evidence="6">The sequence shown here is derived from an EMBL/GenBank/DDBJ whole genome shotgun (WGS) entry which is preliminary data.</text>
</comment>
<feature type="domain" description="Glycosyltransferase 2-like" evidence="5">
    <location>
        <begin position="37"/>
        <end position="208"/>
    </location>
</feature>
<proteinExistence type="inferred from homology"/>
<dbReference type="Proteomes" id="UP000241736">
    <property type="component" value="Unassembled WGS sequence"/>
</dbReference>
<dbReference type="Gene3D" id="3.90.550.10">
    <property type="entry name" value="Spore Coat Polysaccharide Biosynthesis Protein SpsA, Chain A"/>
    <property type="match status" value="1"/>
</dbReference>
<keyword evidence="3 6" id="KW-0808">Transferase</keyword>
<evidence type="ECO:0000259" key="5">
    <source>
        <dbReference type="Pfam" id="PF00535"/>
    </source>
</evidence>
<protein>
    <submittedName>
        <fullName evidence="6">Glycosyltransferase</fullName>
    </submittedName>
</protein>
<keyword evidence="7" id="KW-1185">Reference proteome</keyword>
<dbReference type="InterPro" id="IPR029044">
    <property type="entry name" value="Nucleotide-diphossugar_trans"/>
</dbReference>
<accession>A0A2P6MC21</accession>
<keyword evidence="2" id="KW-0328">Glycosyltransferase</keyword>
<dbReference type="SUPFAM" id="SSF53448">
    <property type="entry name" value="Nucleotide-diphospho-sugar transferases"/>
    <property type="match status" value="1"/>
</dbReference>
<evidence type="ECO:0000256" key="1">
    <source>
        <dbReference type="ARBA" id="ARBA00006739"/>
    </source>
</evidence>
<dbReference type="PANTHER" id="PTHR43179:SF12">
    <property type="entry name" value="GALACTOFURANOSYLTRANSFERASE GLFT2"/>
    <property type="match status" value="1"/>
</dbReference>
<evidence type="ECO:0000313" key="6">
    <source>
        <dbReference type="EMBL" id="PRH83537.1"/>
    </source>
</evidence>
<gene>
    <name evidence="6" type="ORF">C6N40_02495</name>
</gene>
<evidence type="ECO:0000256" key="2">
    <source>
        <dbReference type="ARBA" id="ARBA00022676"/>
    </source>
</evidence>
<dbReference type="AlphaFoldDB" id="A0A2P6MC21"/>
<dbReference type="GO" id="GO:0016757">
    <property type="term" value="F:glycosyltransferase activity"/>
    <property type="evidence" value="ECO:0007669"/>
    <property type="project" value="UniProtKB-KW"/>
</dbReference>
<evidence type="ECO:0000256" key="3">
    <source>
        <dbReference type="ARBA" id="ARBA00022679"/>
    </source>
</evidence>
<dbReference type="InterPro" id="IPR001173">
    <property type="entry name" value="Glyco_trans_2-like"/>
</dbReference>
<dbReference type="EMBL" id="PVLF01000002">
    <property type="protein sequence ID" value="PRH83537.1"/>
    <property type="molecule type" value="Genomic_DNA"/>
</dbReference>